<evidence type="ECO:0000313" key="2">
    <source>
        <dbReference type="Proteomes" id="UP000796104"/>
    </source>
</evidence>
<proteinExistence type="predicted"/>
<dbReference type="InterPro" id="IPR024411">
    <property type="entry name" value="Tail_terminator_phage"/>
</dbReference>
<accession>A0AAX2UQ13</accession>
<dbReference type="EMBL" id="PDXJ01000026">
    <property type="protein sequence ID" value="TND51890.1"/>
    <property type="molecule type" value="Genomic_DNA"/>
</dbReference>
<organism evidence="1 2">
    <name type="scientific">Aeromonas veronii</name>
    <dbReference type="NCBI Taxonomy" id="654"/>
    <lineage>
        <taxon>Bacteria</taxon>
        <taxon>Pseudomonadati</taxon>
        <taxon>Pseudomonadota</taxon>
        <taxon>Gammaproteobacteria</taxon>
        <taxon>Aeromonadales</taxon>
        <taxon>Aeromonadaceae</taxon>
        <taxon>Aeromonas</taxon>
    </lineage>
</organism>
<dbReference type="Pfam" id="PF12691">
    <property type="entry name" value="Phage_tail_terminator_6"/>
    <property type="match status" value="1"/>
</dbReference>
<sequence length="126" mass="13855">MDVLTALAGYLEQKGVGKVGDSIFVSEMPSGKKGVLLFTTGEGLMRHTDISRYFRGTVFVAARSSSYLDAGELARKVFDVMDFEGLELEGMRVLVCQPEALPMPFGRDESGFTEWLSSYELALTID</sequence>
<comment type="caution">
    <text evidence="1">The sequence shown here is derived from an EMBL/GenBank/DDBJ whole genome shotgun (WGS) entry which is preliminary data.</text>
</comment>
<name>A0AAX2UQ13_AERVE</name>
<dbReference type="AlphaFoldDB" id="A0AAX2UQ13"/>
<dbReference type="Proteomes" id="UP000796104">
    <property type="component" value="Unassembled WGS sequence"/>
</dbReference>
<dbReference type="RefSeq" id="WP_139495333.1">
    <property type="nucleotide sequence ID" value="NZ_AP027934.1"/>
</dbReference>
<evidence type="ECO:0000313" key="1">
    <source>
        <dbReference type="EMBL" id="TND51890.1"/>
    </source>
</evidence>
<reference evidence="1" key="1">
    <citation type="submission" date="2017-10" db="EMBL/GenBank/DDBJ databases">
        <authorList>
            <person name="Colston S.M."/>
            <person name="Graf J."/>
        </authorList>
    </citation>
    <scope>NUCLEOTIDE SEQUENCE</scope>
    <source>
        <strain evidence="1">BAQ071013-135</strain>
    </source>
</reference>
<reference evidence="1" key="2">
    <citation type="journal article" date="2019" name="PLoS ONE">
        <title>Identification and characterization of putative Aeromonas spp. T3SS effectors.</title>
        <authorList>
            <person name="Rangel L.T."/>
            <person name="Marden J."/>
            <person name="Colston S."/>
            <person name="Setubal J.C."/>
            <person name="Graf J."/>
            <person name="Gogarten J.P."/>
        </authorList>
    </citation>
    <scope>NUCLEOTIDE SEQUENCE</scope>
    <source>
        <strain evidence="1">BAQ071013-135</strain>
    </source>
</reference>
<protein>
    <submittedName>
        <fullName evidence="1">Uncharacterized protein</fullName>
    </submittedName>
</protein>
<gene>
    <name evidence="1" type="ORF">CF123_18650</name>
</gene>